<name>A0A928ZRW6_LEPEC</name>
<proteinExistence type="predicted"/>
<dbReference type="Proteomes" id="UP000615026">
    <property type="component" value="Unassembled WGS sequence"/>
</dbReference>
<keyword evidence="2" id="KW-1185">Reference proteome</keyword>
<comment type="caution">
    <text evidence="1">The sequence shown here is derived from an EMBL/GenBank/DDBJ whole genome shotgun (WGS) entry which is preliminary data.</text>
</comment>
<gene>
    <name evidence="1" type="ORF">IQ260_10845</name>
</gene>
<organism evidence="1 2">
    <name type="scientific">Leptolyngbya cf. ectocarpi LEGE 11479</name>
    <dbReference type="NCBI Taxonomy" id="1828722"/>
    <lineage>
        <taxon>Bacteria</taxon>
        <taxon>Bacillati</taxon>
        <taxon>Cyanobacteriota</taxon>
        <taxon>Cyanophyceae</taxon>
        <taxon>Leptolyngbyales</taxon>
        <taxon>Leptolyngbyaceae</taxon>
        <taxon>Leptolyngbya group</taxon>
        <taxon>Leptolyngbya</taxon>
    </lineage>
</organism>
<evidence type="ECO:0000313" key="1">
    <source>
        <dbReference type="EMBL" id="MBE9067153.1"/>
    </source>
</evidence>
<protein>
    <submittedName>
        <fullName evidence="1">Uncharacterized protein</fullName>
    </submittedName>
</protein>
<reference evidence="1" key="1">
    <citation type="submission" date="2020-10" db="EMBL/GenBank/DDBJ databases">
        <authorList>
            <person name="Castelo-Branco R."/>
            <person name="Eusebio N."/>
            <person name="Adriana R."/>
            <person name="Vieira A."/>
            <person name="Brugerolle De Fraissinette N."/>
            <person name="Rezende De Castro R."/>
            <person name="Schneider M.P."/>
            <person name="Vasconcelos V."/>
            <person name="Leao P.N."/>
        </authorList>
    </citation>
    <scope>NUCLEOTIDE SEQUENCE</scope>
    <source>
        <strain evidence="1">LEGE 11479</strain>
    </source>
</reference>
<accession>A0A928ZRW6</accession>
<evidence type="ECO:0000313" key="2">
    <source>
        <dbReference type="Proteomes" id="UP000615026"/>
    </source>
</evidence>
<sequence>MTLDKHKLDGIEQITDKTLPAEKFEKLLTDAGYQRLGSAPAKGKRVKIWWRHDIYRRIESIYSPDEAVAITAYHIEQS</sequence>
<dbReference type="AlphaFoldDB" id="A0A928ZRW6"/>
<dbReference type="EMBL" id="JADEXP010000078">
    <property type="protein sequence ID" value="MBE9067153.1"/>
    <property type="molecule type" value="Genomic_DNA"/>
</dbReference>
<dbReference type="RefSeq" id="WP_193993122.1">
    <property type="nucleotide sequence ID" value="NZ_JADEXP010000078.1"/>
</dbReference>